<evidence type="ECO:0000313" key="7">
    <source>
        <dbReference type="EMBL" id="GCD11712.1"/>
    </source>
</evidence>
<evidence type="ECO:0000259" key="6">
    <source>
        <dbReference type="Pfam" id="PF17768"/>
    </source>
</evidence>
<proteinExistence type="inferred from homology"/>
<comment type="caution">
    <text evidence="7">The sequence shown here is derived from an EMBL/GenBank/DDBJ whole genome shotgun (WGS) entry which is preliminary data.</text>
</comment>
<feature type="domain" description="DDH" evidence="5">
    <location>
        <begin position="67"/>
        <end position="205"/>
    </location>
</feature>
<dbReference type="InterPro" id="IPR038763">
    <property type="entry name" value="DHH_sf"/>
</dbReference>
<reference evidence="7 8" key="1">
    <citation type="submission" date="2018-11" db="EMBL/GenBank/DDBJ databases">
        <title>Genome sequencing and assembly of Clostridium tagluense strain A121.</title>
        <authorList>
            <person name="Murakami T."/>
            <person name="Segawa T."/>
            <person name="Shcherbakova V.A."/>
            <person name="Mori H."/>
            <person name="Yoshimura Y."/>
        </authorList>
    </citation>
    <scope>NUCLEOTIDE SEQUENCE [LARGE SCALE GENOMIC DNA]</scope>
    <source>
        <strain evidence="7 8">A121</strain>
    </source>
</reference>
<dbReference type="Gene3D" id="3.90.1640.30">
    <property type="match status" value="1"/>
</dbReference>
<organism evidence="7 8">
    <name type="scientific">Clostridium tagluense</name>
    <dbReference type="NCBI Taxonomy" id="360422"/>
    <lineage>
        <taxon>Bacteria</taxon>
        <taxon>Bacillati</taxon>
        <taxon>Bacillota</taxon>
        <taxon>Clostridia</taxon>
        <taxon>Eubacteriales</taxon>
        <taxon>Clostridiaceae</taxon>
        <taxon>Clostridium</taxon>
    </lineage>
</organism>
<keyword evidence="3" id="KW-0378">Hydrolase</keyword>
<dbReference type="SUPFAM" id="SSF64182">
    <property type="entry name" value="DHH phosphoesterases"/>
    <property type="match status" value="1"/>
</dbReference>
<keyword evidence="4 7" id="KW-0269">Exonuclease</keyword>
<evidence type="ECO:0000256" key="4">
    <source>
        <dbReference type="ARBA" id="ARBA00022839"/>
    </source>
</evidence>
<dbReference type="AlphaFoldDB" id="A0A401UQ82"/>
<evidence type="ECO:0000256" key="1">
    <source>
        <dbReference type="ARBA" id="ARBA00005915"/>
    </source>
</evidence>
<dbReference type="Pfam" id="PF01368">
    <property type="entry name" value="DHH"/>
    <property type="match status" value="1"/>
</dbReference>
<dbReference type="RefSeq" id="WP_125003779.1">
    <property type="nucleotide sequence ID" value="NZ_BHYK01000021.1"/>
</dbReference>
<feature type="domain" description="RecJ OB" evidence="6">
    <location>
        <begin position="429"/>
        <end position="520"/>
    </location>
</feature>
<keyword evidence="8" id="KW-1185">Reference proteome</keyword>
<accession>A0A401UQ82</accession>
<dbReference type="PANTHER" id="PTHR30255">
    <property type="entry name" value="SINGLE-STRANDED-DNA-SPECIFIC EXONUCLEASE RECJ"/>
    <property type="match status" value="1"/>
</dbReference>
<dbReference type="InterPro" id="IPR041122">
    <property type="entry name" value="RecJ_OB"/>
</dbReference>
<gene>
    <name evidence="7" type="primary">recJ_2</name>
    <name evidence="7" type="ORF">Ctaglu_33350</name>
</gene>
<dbReference type="InterPro" id="IPR051673">
    <property type="entry name" value="SSDNA_exonuclease_RecJ"/>
</dbReference>
<dbReference type="InterPro" id="IPR001667">
    <property type="entry name" value="DDH_dom"/>
</dbReference>
<dbReference type="Pfam" id="PF17768">
    <property type="entry name" value="RecJ_OB"/>
    <property type="match status" value="1"/>
</dbReference>
<evidence type="ECO:0000313" key="8">
    <source>
        <dbReference type="Proteomes" id="UP000287872"/>
    </source>
</evidence>
<evidence type="ECO:0000256" key="3">
    <source>
        <dbReference type="ARBA" id="ARBA00022801"/>
    </source>
</evidence>
<evidence type="ECO:0000256" key="2">
    <source>
        <dbReference type="ARBA" id="ARBA00022722"/>
    </source>
</evidence>
<comment type="similarity">
    <text evidence="1">Belongs to the RecJ family.</text>
</comment>
<dbReference type="EMBL" id="BHYK01000021">
    <property type="protein sequence ID" value="GCD11712.1"/>
    <property type="molecule type" value="Genomic_DNA"/>
</dbReference>
<dbReference type="Proteomes" id="UP000287872">
    <property type="component" value="Unassembled WGS sequence"/>
</dbReference>
<dbReference type="PANTHER" id="PTHR30255:SF2">
    <property type="entry name" value="SINGLE-STRANDED-DNA-SPECIFIC EXONUCLEASE RECJ"/>
    <property type="match status" value="1"/>
</dbReference>
<protein>
    <submittedName>
        <fullName evidence="7">Single-stranded-DNA-specific exonuclease RecJ</fullName>
    </submittedName>
</protein>
<evidence type="ECO:0000259" key="5">
    <source>
        <dbReference type="Pfam" id="PF01368"/>
    </source>
</evidence>
<keyword evidence="2" id="KW-0540">Nuclease</keyword>
<dbReference type="GO" id="GO:0004527">
    <property type="term" value="F:exonuclease activity"/>
    <property type="evidence" value="ECO:0007669"/>
    <property type="project" value="UniProtKB-KW"/>
</dbReference>
<dbReference type="Gene3D" id="3.10.310.30">
    <property type="match status" value="1"/>
</dbReference>
<sequence>MDYKIKVPQEKYEEEDNIITKILKIRGIENKQDFLYPSEKYTHSHWELSSMREAVDYIIDAIENNCKVGIYGDIDADGVTSLAIIYHYLIAHGITPILLYHQRGEGHGVIVDKVPKDLDLLIIVDSSSNCVEECKELSEDMNIVILDHHESDVLNRFATIVNPQFNDYPNKFLCGAGVCYKTCQAIDEVMCTTYSEPLIDYCAVGMIGDMMNVSNLETRHLIMKGLFKIHNNCSLPLQLILKHLKKDFRPNSTTISFYLVPFINSIIRLEHIEDIIAILTSNDEKFMKAMIKKCAKLNEERKVIQAKMLKEVDKDLDTSHKVIYAIAKSKDGNSTLNGLVANNIMKKYQKPTFILGELRDKSTIHKGSGRSLGDIDVRVLMNKSKLVVSAEGHQGAFGVEIEESNLDALMLYLDDELKDVVCDTSLQVEMELKQSDITWEFLKDLEKISFIVGEGFKEPLFLLKCMFKTDVKVMKIVHVKLTAGEFDCMKFNIEQDEVDKLSNAFCFDTIGSLAVNSFYNFGTKIMTKSKQILMSDIHIY</sequence>
<dbReference type="OrthoDB" id="9809852at2"/>
<name>A0A401UQ82_9CLOT</name>